<name>A0ACC0DC27_9PEZI</name>
<gene>
    <name evidence="1" type="ORF">F4821DRAFT_229022</name>
</gene>
<accession>A0ACC0DC27</accession>
<reference evidence="1 2" key="1">
    <citation type="journal article" date="2022" name="New Phytol.">
        <title>Ecological generalism drives hyperdiversity of secondary metabolite gene clusters in xylarialean endophytes.</title>
        <authorList>
            <person name="Franco M.E.E."/>
            <person name="Wisecaver J.H."/>
            <person name="Arnold A.E."/>
            <person name="Ju Y.M."/>
            <person name="Slot J.C."/>
            <person name="Ahrendt S."/>
            <person name="Moore L.P."/>
            <person name="Eastman K.E."/>
            <person name="Scott K."/>
            <person name="Konkel Z."/>
            <person name="Mondo S.J."/>
            <person name="Kuo A."/>
            <person name="Hayes R.D."/>
            <person name="Haridas S."/>
            <person name="Andreopoulos B."/>
            <person name="Riley R."/>
            <person name="LaButti K."/>
            <person name="Pangilinan J."/>
            <person name="Lipzen A."/>
            <person name="Amirebrahimi M."/>
            <person name="Yan J."/>
            <person name="Adam C."/>
            <person name="Keymanesh K."/>
            <person name="Ng V."/>
            <person name="Louie K."/>
            <person name="Northen T."/>
            <person name="Drula E."/>
            <person name="Henrissat B."/>
            <person name="Hsieh H.M."/>
            <person name="Youens-Clark K."/>
            <person name="Lutzoni F."/>
            <person name="Miadlikowska J."/>
            <person name="Eastwood D.C."/>
            <person name="Hamelin R.C."/>
            <person name="Grigoriev I.V."/>
            <person name="U'Ren J.M."/>
        </authorList>
    </citation>
    <scope>NUCLEOTIDE SEQUENCE [LARGE SCALE GENOMIC DNA]</scope>
    <source>
        <strain evidence="1 2">ER1909</strain>
    </source>
</reference>
<dbReference type="Proteomes" id="UP001497680">
    <property type="component" value="Unassembled WGS sequence"/>
</dbReference>
<organism evidence="1 2">
    <name type="scientific">Hypoxylon rubiginosum</name>
    <dbReference type="NCBI Taxonomy" id="110542"/>
    <lineage>
        <taxon>Eukaryota</taxon>
        <taxon>Fungi</taxon>
        <taxon>Dikarya</taxon>
        <taxon>Ascomycota</taxon>
        <taxon>Pezizomycotina</taxon>
        <taxon>Sordariomycetes</taxon>
        <taxon>Xylariomycetidae</taxon>
        <taxon>Xylariales</taxon>
        <taxon>Hypoxylaceae</taxon>
        <taxon>Hypoxylon</taxon>
    </lineage>
</organism>
<keyword evidence="2" id="KW-1185">Reference proteome</keyword>
<proteinExistence type="predicted"/>
<comment type="caution">
    <text evidence="1">The sequence shown here is derived from an EMBL/GenBank/DDBJ whole genome shotgun (WGS) entry which is preliminary data.</text>
</comment>
<dbReference type="EMBL" id="MU394291">
    <property type="protein sequence ID" value="KAI6090304.1"/>
    <property type="molecule type" value="Genomic_DNA"/>
</dbReference>
<evidence type="ECO:0000313" key="2">
    <source>
        <dbReference type="Proteomes" id="UP001497680"/>
    </source>
</evidence>
<sequence length="191" mass="21956">MSDAIRLNLHYDFEHKEFRIEFSSPAEASEYQRYNPEARILKGMDRIAWLPVPKELRSFRSSGRSTVLLFETEEARSEWRDKMPETRLTTIRGRELGYPLHIDGTSSRHHQGDNSRYNPETSFRSASEGNVQNTLEGYPPNVSKSRARSVPGRSAMVATAQDTPESNERRASEGNRRTRNARADDTEEVPR</sequence>
<protein>
    <submittedName>
        <fullName evidence="1">Uncharacterized protein</fullName>
    </submittedName>
</protein>
<evidence type="ECO:0000313" key="1">
    <source>
        <dbReference type="EMBL" id="KAI6090304.1"/>
    </source>
</evidence>